<evidence type="ECO:0000313" key="1">
    <source>
        <dbReference type="EMBL" id="AGW40349.1"/>
    </source>
</evidence>
<protein>
    <recommendedName>
        <fullName evidence="3">Amino acid deaminase</fullName>
    </recommendedName>
</protein>
<proteinExistence type="predicted"/>
<dbReference type="Proteomes" id="UP000016743">
    <property type="component" value="Chromosome"/>
</dbReference>
<name>U3P4J8_LEIXC</name>
<dbReference type="PATRIC" id="fig|1389489.3.peg.70"/>
<dbReference type="RefSeq" id="WP_021753796.1">
    <property type="nucleotide sequence ID" value="NC_022438.1"/>
</dbReference>
<sequence length="80" mass="8529">MEEYKAAPLGYTAADVAALGERRPPLAGFPTPLVTLSEAALAHNLETIAAWCREAAVGIAPHGKTTMNRELWQRQLDAGA</sequence>
<dbReference type="HOGENOM" id="CLU_2585388_0_0_11"/>
<accession>U3P4J8</accession>
<dbReference type="InterPro" id="IPR029066">
    <property type="entry name" value="PLP-binding_barrel"/>
</dbReference>
<organism evidence="1 2">
    <name type="scientific">Leifsonia xyli subsp. cynodontis DSM 46306</name>
    <dbReference type="NCBI Taxonomy" id="1389489"/>
    <lineage>
        <taxon>Bacteria</taxon>
        <taxon>Bacillati</taxon>
        <taxon>Actinomycetota</taxon>
        <taxon>Actinomycetes</taxon>
        <taxon>Micrococcales</taxon>
        <taxon>Microbacteriaceae</taxon>
        <taxon>Leifsonia</taxon>
    </lineage>
</organism>
<evidence type="ECO:0000313" key="2">
    <source>
        <dbReference type="Proteomes" id="UP000016743"/>
    </source>
</evidence>
<dbReference type="AlphaFoldDB" id="U3P4J8"/>
<gene>
    <name evidence="1" type="ORF">O159_00780</name>
</gene>
<reference evidence="1 2" key="1">
    <citation type="journal article" date="2013" name="Genome Announc.">
        <title>Complete Genome Sequence of Leifsonia xyli subsp. cynodontis Strain DSM46306, a Gram-Positive Bacterial Pathogen of Grasses.</title>
        <authorList>
            <person name="Monteiro-Vitorello C.B."/>
            <person name="Zerillo M.M."/>
            <person name="Van Sluys M.A."/>
            <person name="Camargo L.E."/>
            <person name="Kitajima J.P."/>
        </authorList>
    </citation>
    <scope>NUCLEOTIDE SEQUENCE [LARGE SCALE GENOMIC DNA]</scope>
    <source>
        <strain evidence="1 2">DSM 46306</strain>
    </source>
</reference>
<dbReference type="EMBL" id="CP006734">
    <property type="protein sequence ID" value="AGW40349.1"/>
    <property type="molecule type" value="Genomic_DNA"/>
</dbReference>
<keyword evidence="2" id="KW-1185">Reference proteome</keyword>
<dbReference type="KEGG" id="lxy:O159_00780"/>
<dbReference type="STRING" id="1389489.O159_00780"/>
<dbReference type="Gene3D" id="3.20.20.10">
    <property type="entry name" value="Alanine racemase"/>
    <property type="match status" value="1"/>
</dbReference>
<dbReference type="eggNOG" id="COG3616">
    <property type="taxonomic scope" value="Bacteria"/>
</dbReference>
<evidence type="ECO:0008006" key="3">
    <source>
        <dbReference type="Google" id="ProtNLM"/>
    </source>
</evidence>